<dbReference type="Proteomes" id="UP000324629">
    <property type="component" value="Unassembled WGS sequence"/>
</dbReference>
<keyword evidence="1" id="KW-0472">Membrane</keyword>
<reference evidence="2 3" key="1">
    <citation type="journal article" date="2019" name="Gigascience">
        <title>Whole-genome sequence of the oriental lung fluke Paragonimus westermani.</title>
        <authorList>
            <person name="Oey H."/>
            <person name="Zakrzewski M."/>
            <person name="Narain K."/>
            <person name="Devi K.R."/>
            <person name="Agatsuma T."/>
            <person name="Nawaratna S."/>
            <person name="Gobert G.N."/>
            <person name="Jones M.K."/>
            <person name="Ragan M.A."/>
            <person name="McManus D.P."/>
            <person name="Krause L."/>
        </authorList>
    </citation>
    <scope>NUCLEOTIDE SEQUENCE [LARGE SCALE GENOMIC DNA]</scope>
    <source>
        <strain evidence="2 3">IND2009</strain>
    </source>
</reference>
<keyword evidence="1" id="KW-0812">Transmembrane</keyword>
<organism evidence="2 3">
    <name type="scientific">Paragonimus westermani</name>
    <dbReference type="NCBI Taxonomy" id="34504"/>
    <lineage>
        <taxon>Eukaryota</taxon>
        <taxon>Metazoa</taxon>
        <taxon>Spiralia</taxon>
        <taxon>Lophotrochozoa</taxon>
        <taxon>Platyhelminthes</taxon>
        <taxon>Trematoda</taxon>
        <taxon>Digenea</taxon>
        <taxon>Plagiorchiida</taxon>
        <taxon>Troglotremata</taxon>
        <taxon>Troglotrematidae</taxon>
        <taxon>Paragonimus</taxon>
    </lineage>
</organism>
<keyword evidence="3" id="KW-1185">Reference proteome</keyword>
<protein>
    <submittedName>
        <fullName evidence="2">Uncharacterized protein</fullName>
    </submittedName>
</protein>
<proteinExistence type="predicted"/>
<evidence type="ECO:0000313" key="2">
    <source>
        <dbReference type="EMBL" id="KAA3670358.1"/>
    </source>
</evidence>
<evidence type="ECO:0000313" key="3">
    <source>
        <dbReference type="Proteomes" id="UP000324629"/>
    </source>
</evidence>
<feature type="transmembrane region" description="Helical" evidence="1">
    <location>
        <begin position="20"/>
        <end position="39"/>
    </location>
</feature>
<sequence>MPAALKLLFGPANLAVNYGLLYTAVSCGSIVSGAITMLVSAKDAYFFQFTGCGCVCLLGKPFSWLLLPPWYIAASTKTTFLLLILAFGCTPLNVILRSGRQWCQRFCQ</sequence>
<feature type="non-terminal residue" evidence="2">
    <location>
        <position position="108"/>
    </location>
</feature>
<dbReference type="AlphaFoldDB" id="A0A5J4N4I0"/>
<feature type="transmembrane region" description="Helical" evidence="1">
    <location>
        <begin position="79"/>
        <end position="96"/>
    </location>
</feature>
<keyword evidence="1" id="KW-1133">Transmembrane helix</keyword>
<accession>A0A5J4N4I0</accession>
<dbReference type="EMBL" id="QNGE01011205">
    <property type="protein sequence ID" value="KAA3670358.1"/>
    <property type="molecule type" value="Genomic_DNA"/>
</dbReference>
<dbReference type="PROSITE" id="PS51257">
    <property type="entry name" value="PROKAR_LIPOPROTEIN"/>
    <property type="match status" value="1"/>
</dbReference>
<feature type="transmembrane region" description="Helical" evidence="1">
    <location>
        <begin position="46"/>
        <end position="67"/>
    </location>
</feature>
<evidence type="ECO:0000256" key="1">
    <source>
        <dbReference type="SAM" id="Phobius"/>
    </source>
</evidence>
<comment type="caution">
    <text evidence="2">The sequence shown here is derived from an EMBL/GenBank/DDBJ whole genome shotgun (WGS) entry which is preliminary data.</text>
</comment>
<gene>
    <name evidence="2" type="ORF">DEA37_0003754</name>
</gene>
<name>A0A5J4N4I0_9TREM</name>